<evidence type="ECO:0000256" key="1">
    <source>
        <dbReference type="ARBA" id="ARBA00000085"/>
    </source>
</evidence>
<dbReference type="Pfam" id="PF00512">
    <property type="entry name" value="HisKA"/>
    <property type="match status" value="1"/>
</dbReference>
<evidence type="ECO:0000259" key="12">
    <source>
        <dbReference type="PROSITE" id="PS50109"/>
    </source>
</evidence>
<dbReference type="PANTHER" id="PTHR42878">
    <property type="entry name" value="TWO-COMPONENT HISTIDINE KINASE"/>
    <property type="match status" value="1"/>
</dbReference>
<dbReference type="InterPro" id="IPR004358">
    <property type="entry name" value="Sig_transdc_His_kin-like_C"/>
</dbReference>
<dbReference type="Gene3D" id="1.10.8.500">
    <property type="entry name" value="HAMP domain in histidine kinase"/>
    <property type="match status" value="1"/>
</dbReference>
<comment type="caution">
    <text evidence="14">The sequence shown here is derived from an EMBL/GenBank/DDBJ whole genome shotgun (WGS) entry which is preliminary data.</text>
</comment>
<dbReference type="PROSITE" id="PS50885">
    <property type="entry name" value="HAMP"/>
    <property type="match status" value="1"/>
</dbReference>
<dbReference type="SMART" id="SM00388">
    <property type="entry name" value="HisKA"/>
    <property type="match status" value="1"/>
</dbReference>
<feature type="transmembrane region" description="Helical" evidence="11">
    <location>
        <begin position="38"/>
        <end position="59"/>
    </location>
</feature>
<dbReference type="SMART" id="SM01049">
    <property type="entry name" value="Cache_2"/>
    <property type="match status" value="1"/>
</dbReference>
<evidence type="ECO:0000256" key="6">
    <source>
        <dbReference type="ARBA" id="ARBA00022679"/>
    </source>
</evidence>
<dbReference type="InterPro" id="IPR005467">
    <property type="entry name" value="His_kinase_dom"/>
</dbReference>
<dbReference type="GO" id="GO:0000156">
    <property type="term" value="F:phosphorelay response regulator activity"/>
    <property type="evidence" value="ECO:0007669"/>
    <property type="project" value="TreeGrafter"/>
</dbReference>
<evidence type="ECO:0000256" key="3">
    <source>
        <dbReference type="ARBA" id="ARBA00012438"/>
    </source>
</evidence>
<sequence>MSPDDILFPVVQAQSWGVWGMVSFGELAKRSFGVREKLALAGAIGLIGILLIGALALHAMRAQMLADRITKIHDLTTIALGIVQEQYARAQKGEISQEAAQRAAIALIRPLRYSDEGYIFIDDWACRSVLLPIRPDYEGRDFSQVPDADGSYFVRRQRDRAVAGGGTVYYSFLKPDGHSVGRKVAYVLPFAPWRWFVATGVYFDDIDRQITATLLHFLAFLGPIILLMGLAYLLLSRSITEPLRRLTGVIEHLAHHDFEIEVPGLARRDEIGDIARAVLVFQENGRAFDELQGELRRSNEDLERFAYVASHDLREPLRTISSYISLLEREYGRTDGAPPRIQREYFAFVRAAAKRMNQLILDLLELSRVGHGGGMEPAVDLRASLEAALANLHVAISEARADLQLPASSPRVCGNAVELSRLFQNLITNAIKYADPARPPLISVTFTPQDGGWKVAVTDNGIGIPAEYAERIFEIFQRLHGRDDFGGGTGIGLSVCKRIVEQHGGRIWVETPENGIGSRFCFTLRGEIKPRPAPHG</sequence>
<evidence type="ECO:0000259" key="13">
    <source>
        <dbReference type="PROSITE" id="PS50885"/>
    </source>
</evidence>
<evidence type="ECO:0000256" key="8">
    <source>
        <dbReference type="ARBA" id="ARBA00022777"/>
    </source>
</evidence>
<dbReference type="GO" id="GO:0007234">
    <property type="term" value="P:osmosensory signaling via phosphorelay pathway"/>
    <property type="evidence" value="ECO:0007669"/>
    <property type="project" value="TreeGrafter"/>
</dbReference>
<evidence type="ECO:0000256" key="11">
    <source>
        <dbReference type="SAM" id="Phobius"/>
    </source>
</evidence>
<dbReference type="PROSITE" id="PS50109">
    <property type="entry name" value="HIS_KIN"/>
    <property type="match status" value="1"/>
</dbReference>
<dbReference type="InterPro" id="IPR036097">
    <property type="entry name" value="HisK_dim/P_sf"/>
</dbReference>
<feature type="domain" description="HAMP" evidence="13">
    <location>
        <begin position="237"/>
        <end position="290"/>
    </location>
</feature>
<dbReference type="InterPro" id="IPR033480">
    <property type="entry name" value="sCache_2"/>
</dbReference>
<protein>
    <recommendedName>
        <fullName evidence="3">histidine kinase</fullName>
        <ecNumber evidence="3">2.7.13.3</ecNumber>
    </recommendedName>
</protein>
<evidence type="ECO:0000256" key="2">
    <source>
        <dbReference type="ARBA" id="ARBA00004651"/>
    </source>
</evidence>
<evidence type="ECO:0000256" key="10">
    <source>
        <dbReference type="ARBA" id="ARBA00023136"/>
    </source>
</evidence>
<keyword evidence="5" id="KW-0597">Phosphoprotein</keyword>
<keyword evidence="9 11" id="KW-1133">Transmembrane helix</keyword>
<dbReference type="GO" id="GO:0000155">
    <property type="term" value="F:phosphorelay sensor kinase activity"/>
    <property type="evidence" value="ECO:0007669"/>
    <property type="project" value="InterPro"/>
</dbReference>
<organism evidence="14">
    <name type="scientific">mine drainage metagenome</name>
    <dbReference type="NCBI Taxonomy" id="410659"/>
    <lineage>
        <taxon>unclassified sequences</taxon>
        <taxon>metagenomes</taxon>
        <taxon>ecological metagenomes</taxon>
    </lineage>
</organism>
<dbReference type="Gene3D" id="1.10.287.130">
    <property type="match status" value="1"/>
</dbReference>
<dbReference type="InterPro" id="IPR003594">
    <property type="entry name" value="HATPase_dom"/>
</dbReference>
<dbReference type="AlphaFoldDB" id="A0A1J5T851"/>
<keyword evidence="4" id="KW-1003">Cell membrane</keyword>
<evidence type="ECO:0000256" key="7">
    <source>
        <dbReference type="ARBA" id="ARBA00022692"/>
    </source>
</evidence>
<evidence type="ECO:0000256" key="5">
    <source>
        <dbReference type="ARBA" id="ARBA00022553"/>
    </source>
</evidence>
<name>A0A1J5T851_9ZZZZ</name>
<comment type="catalytic activity">
    <reaction evidence="1">
        <text>ATP + protein L-histidine = ADP + protein N-phospho-L-histidine.</text>
        <dbReference type="EC" id="2.7.13.3"/>
    </reaction>
</comment>
<dbReference type="SMART" id="SM00387">
    <property type="entry name" value="HATPase_c"/>
    <property type="match status" value="1"/>
</dbReference>
<proteinExistence type="predicted"/>
<dbReference type="GO" id="GO:0005886">
    <property type="term" value="C:plasma membrane"/>
    <property type="evidence" value="ECO:0007669"/>
    <property type="project" value="UniProtKB-SubCell"/>
</dbReference>
<dbReference type="PANTHER" id="PTHR42878:SF15">
    <property type="entry name" value="BACTERIOPHYTOCHROME"/>
    <property type="match status" value="1"/>
</dbReference>
<comment type="subcellular location">
    <subcellularLocation>
        <location evidence="2">Cell membrane</location>
        <topology evidence="2">Multi-pass membrane protein</topology>
    </subcellularLocation>
</comment>
<dbReference type="GO" id="GO:0030295">
    <property type="term" value="F:protein kinase activator activity"/>
    <property type="evidence" value="ECO:0007669"/>
    <property type="project" value="TreeGrafter"/>
</dbReference>
<dbReference type="EC" id="2.7.13.3" evidence="3"/>
<dbReference type="InterPro" id="IPR050351">
    <property type="entry name" value="BphY/WalK/GraS-like"/>
</dbReference>
<evidence type="ECO:0000313" key="14">
    <source>
        <dbReference type="EMBL" id="OIR09996.1"/>
    </source>
</evidence>
<dbReference type="FunFam" id="3.30.565.10:FF:000006">
    <property type="entry name" value="Sensor histidine kinase WalK"/>
    <property type="match status" value="1"/>
</dbReference>
<gene>
    <name evidence="14" type="primary">cph1_3</name>
    <name evidence="14" type="ORF">GALL_79180</name>
</gene>
<dbReference type="InterPro" id="IPR003660">
    <property type="entry name" value="HAMP_dom"/>
</dbReference>
<dbReference type="EMBL" id="MLJW01000024">
    <property type="protein sequence ID" value="OIR09996.1"/>
    <property type="molecule type" value="Genomic_DNA"/>
</dbReference>
<keyword evidence="10 11" id="KW-0472">Membrane</keyword>
<dbReference type="Pfam" id="PF00672">
    <property type="entry name" value="HAMP"/>
    <property type="match status" value="1"/>
</dbReference>
<dbReference type="SUPFAM" id="SSF158472">
    <property type="entry name" value="HAMP domain-like"/>
    <property type="match status" value="1"/>
</dbReference>
<feature type="domain" description="Histidine kinase" evidence="12">
    <location>
        <begin position="308"/>
        <end position="528"/>
    </location>
</feature>
<dbReference type="SUPFAM" id="SSF47384">
    <property type="entry name" value="Homodimeric domain of signal transducing histidine kinase"/>
    <property type="match status" value="1"/>
</dbReference>
<dbReference type="PRINTS" id="PR00344">
    <property type="entry name" value="BCTRLSENSOR"/>
</dbReference>
<dbReference type="InterPro" id="IPR003661">
    <property type="entry name" value="HisK_dim/P_dom"/>
</dbReference>
<dbReference type="SMART" id="SM00304">
    <property type="entry name" value="HAMP"/>
    <property type="match status" value="1"/>
</dbReference>
<dbReference type="InterPro" id="IPR036890">
    <property type="entry name" value="HATPase_C_sf"/>
</dbReference>
<dbReference type="SUPFAM" id="SSF55874">
    <property type="entry name" value="ATPase domain of HSP90 chaperone/DNA topoisomerase II/histidine kinase"/>
    <property type="match status" value="1"/>
</dbReference>
<dbReference type="CDD" id="cd06225">
    <property type="entry name" value="HAMP"/>
    <property type="match status" value="1"/>
</dbReference>
<dbReference type="CDD" id="cd00082">
    <property type="entry name" value="HisKA"/>
    <property type="match status" value="1"/>
</dbReference>
<dbReference type="Pfam" id="PF02518">
    <property type="entry name" value="HATPase_c"/>
    <property type="match status" value="1"/>
</dbReference>
<dbReference type="Gene3D" id="3.30.450.20">
    <property type="entry name" value="PAS domain"/>
    <property type="match status" value="1"/>
</dbReference>
<keyword evidence="6 14" id="KW-0808">Transferase</keyword>
<keyword evidence="8" id="KW-0418">Kinase</keyword>
<feature type="transmembrane region" description="Helical" evidence="11">
    <location>
        <begin position="215"/>
        <end position="235"/>
    </location>
</feature>
<evidence type="ECO:0000256" key="4">
    <source>
        <dbReference type="ARBA" id="ARBA00022475"/>
    </source>
</evidence>
<reference evidence="14" key="1">
    <citation type="submission" date="2016-10" db="EMBL/GenBank/DDBJ databases">
        <title>Sequence of Gallionella enrichment culture.</title>
        <authorList>
            <person name="Poehlein A."/>
            <person name="Muehling M."/>
            <person name="Daniel R."/>
        </authorList>
    </citation>
    <scope>NUCLEOTIDE SEQUENCE</scope>
</reference>
<dbReference type="Pfam" id="PF17200">
    <property type="entry name" value="sCache_2"/>
    <property type="match status" value="1"/>
</dbReference>
<evidence type="ECO:0000256" key="9">
    <source>
        <dbReference type="ARBA" id="ARBA00022989"/>
    </source>
</evidence>
<dbReference type="Gene3D" id="3.30.565.10">
    <property type="entry name" value="Histidine kinase-like ATPase, C-terminal domain"/>
    <property type="match status" value="1"/>
</dbReference>
<accession>A0A1J5T851</accession>
<keyword evidence="7 11" id="KW-0812">Transmembrane</keyword>